<feature type="compositionally biased region" description="Basic residues" evidence="1">
    <location>
        <begin position="208"/>
        <end position="217"/>
    </location>
</feature>
<evidence type="ECO:0000313" key="4">
    <source>
        <dbReference type="Proteomes" id="UP000004367"/>
    </source>
</evidence>
<feature type="compositionally biased region" description="Pro residues" evidence="1">
    <location>
        <begin position="1"/>
        <end position="14"/>
    </location>
</feature>
<dbReference type="RefSeq" id="WP_009481617.1">
    <property type="nucleotide sequence ID" value="NZ_BAFE01000025.1"/>
</dbReference>
<dbReference type="InterPro" id="IPR009492">
    <property type="entry name" value="TniQ"/>
</dbReference>
<sequence length="245" mass="26920">MPPNSPAAPDPPSPSAERARTPLGSALLRSIPGGYDITGLPLQVPPLPAESAPSWLRRLADRYTLTPQQILRVLGDEGRPTTLAALHAHIERNAAGITQHLRIPEDDLENLCCAPALDTLTAGYLQLYHHRAWQPSPASRYCPECLTQEPTAWAAAWRNPYTVICPTHAAILHDLCPSCGQRPFATMSWLGQVAEPWICPSRRPAPRGRFGRPKRGVRPFCGHDLRTVTRQPATDDRRPDPGPTL</sequence>
<dbReference type="Proteomes" id="UP000004367">
    <property type="component" value="Unassembled WGS sequence"/>
</dbReference>
<name>H5UPR1_9MICO</name>
<protein>
    <recommendedName>
        <fullName evidence="2">TniQ domain-containing protein</fullName>
    </recommendedName>
</protein>
<evidence type="ECO:0000259" key="2">
    <source>
        <dbReference type="Pfam" id="PF06527"/>
    </source>
</evidence>
<dbReference type="EMBL" id="BAFE01000025">
    <property type="protein sequence ID" value="GAB47719.1"/>
    <property type="molecule type" value="Genomic_DNA"/>
</dbReference>
<accession>H5UPR1</accession>
<organism evidence="3 4">
    <name type="scientific">Mobilicoccus pelagius NBRC 104925</name>
    <dbReference type="NCBI Taxonomy" id="1089455"/>
    <lineage>
        <taxon>Bacteria</taxon>
        <taxon>Bacillati</taxon>
        <taxon>Actinomycetota</taxon>
        <taxon>Actinomycetes</taxon>
        <taxon>Micrococcales</taxon>
        <taxon>Dermatophilaceae</taxon>
        <taxon>Mobilicoccus</taxon>
    </lineage>
</organism>
<reference evidence="3 4" key="1">
    <citation type="submission" date="2012-02" db="EMBL/GenBank/DDBJ databases">
        <title>Whole genome shotgun sequence of Mobilicoccus pelagius NBRC 104925.</title>
        <authorList>
            <person name="Yoshida Y."/>
            <person name="Hosoyama A."/>
            <person name="Tsuchikane K."/>
            <person name="Katsumata H."/>
            <person name="Yamazaki S."/>
            <person name="Fujita N."/>
        </authorList>
    </citation>
    <scope>NUCLEOTIDE SEQUENCE [LARGE SCALE GENOMIC DNA]</scope>
    <source>
        <strain evidence="3 4">NBRC 104925</strain>
    </source>
</reference>
<feature type="region of interest" description="Disordered" evidence="1">
    <location>
        <begin position="208"/>
        <end position="245"/>
    </location>
</feature>
<feature type="domain" description="TniQ" evidence="2">
    <location>
        <begin position="41"/>
        <end position="170"/>
    </location>
</feature>
<feature type="non-terminal residue" evidence="3">
    <location>
        <position position="245"/>
    </location>
</feature>
<feature type="compositionally biased region" description="Basic and acidic residues" evidence="1">
    <location>
        <begin position="221"/>
        <end position="245"/>
    </location>
</feature>
<proteinExistence type="predicted"/>
<dbReference type="Pfam" id="PF06527">
    <property type="entry name" value="TniQ"/>
    <property type="match status" value="1"/>
</dbReference>
<feature type="region of interest" description="Disordered" evidence="1">
    <location>
        <begin position="1"/>
        <end position="21"/>
    </location>
</feature>
<dbReference type="STRING" id="1089455.MOPEL_027_00300"/>
<dbReference type="AlphaFoldDB" id="H5UPR1"/>
<gene>
    <name evidence="3" type="ORF">MOPEL_027_00300</name>
</gene>
<evidence type="ECO:0000256" key="1">
    <source>
        <dbReference type="SAM" id="MobiDB-lite"/>
    </source>
</evidence>
<evidence type="ECO:0000313" key="3">
    <source>
        <dbReference type="EMBL" id="GAB47719.1"/>
    </source>
</evidence>
<comment type="caution">
    <text evidence="3">The sequence shown here is derived from an EMBL/GenBank/DDBJ whole genome shotgun (WGS) entry which is preliminary data.</text>
</comment>
<keyword evidence="4" id="KW-1185">Reference proteome</keyword>